<keyword evidence="3" id="KW-1185">Reference proteome</keyword>
<dbReference type="Proteomes" id="UP000076727">
    <property type="component" value="Unassembled WGS sequence"/>
</dbReference>
<dbReference type="EMBL" id="KV429060">
    <property type="protein sequence ID" value="KZT69181.1"/>
    <property type="molecule type" value="Genomic_DNA"/>
</dbReference>
<protein>
    <submittedName>
        <fullName evidence="2">Uncharacterized protein</fullName>
    </submittedName>
</protein>
<name>A0A165Q9K9_9APHY</name>
<evidence type="ECO:0000313" key="3">
    <source>
        <dbReference type="Proteomes" id="UP000076727"/>
    </source>
</evidence>
<sequence>MSPTRRTIPELLPKCLQAMQVVYGPFTQLSLAQASSWIPPPMSEGHRGRYLWTDAFGVLNFITLGTLAANPTYTTLAARLIDRVHDVLGRTRDGTQRLPGASNAHPLRGGLRIGKPGDEDDPSGDGDGQYHHYLTIWMFALNRMARATRNPRYNELAIELAQAIHPRFVRDRDAERPRMCWKMSVDLSRPVVRSEGNLDPIDGYVVYSLLQRDHTDPGVLAREVGEYKKILRTKWRRYVSDDPLDLGMTLWTAHWFDGEEQWATELTNRAAVCTRVLFEEGYYDQPRAYRLAFREFGTGLGIRCHIEMRQRELSSDEKDDWEAYAEKILATWEPGIEHGSTHTPASLVPITLVMYSSAVIPGGECPRVLCRSILA</sequence>
<evidence type="ECO:0000256" key="1">
    <source>
        <dbReference type="SAM" id="MobiDB-lite"/>
    </source>
</evidence>
<reference evidence="2 3" key="1">
    <citation type="journal article" date="2016" name="Mol. Biol. Evol.">
        <title>Comparative Genomics of Early-Diverging Mushroom-Forming Fungi Provides Insights into the Origins of Lignocellulose Decay Capabilities.</title>
        <authorList>
            <person name="Nagy L.G."/>
            <person name="Riley R."/>
            <person name="Tritt A."/>
            <person name="Adam C."/>
            <person name="Daum C."/>
            <person name="Floudas D."/>
            <person name="Sun H."/>
            <person name="Yadav J.S."/>
            <person name="Pangilinan J."/>
            <person name="Larsson K.H."/>
            <person name="Matsuura K."/>
            <person name="Barry K."/>
            <person name="Labutti K."/>
            <person name="Kuo R."/>
            <person name="Ohm R.A."/>
            <person name="Bhattacharya S.S."/>
            <person name="Shirouzu T."/>
            <person name="Yoshinaga Y."/>
            <person name="Martin F.M."/>
            <person name="Grigoriev I.V."/>
            <person name="Hibbett D.S."/>
        </authorList>
    </citation>
    <scope>NUCLEOTIDE SEQUENCE [LARGE SCALE GENOMIC DNA]</scope>
    <source>
        <strain evidence="2 3">L-15889</strain>
    </source>
</reference>
<proteinExistence type="predicted"/>
<dbReference type="GO" id="GO:0005975">
    <property type="term" value="P:carbohydrate metabolic process"/>
    <property type="evidence" value="ECO:0007669"/>
    <property type="project" value="InterPro"/>
</dbReference>
<dbReference type="STRING" id="1314783.A0A165Q9K9"/>
<dbReference type="AlphaFoldDB" id="A0A165Q9K9"/>
<gene>
    <name evidence="2" type="ORF">DAEQUDRAFT_281192</name>
</gene>
<dbReference type="SUPFAM" id="SSF48208">
    <property type="entry name" value="Six-hairpin glycosidases"/>
    <property type="match status" value="1"/>
</dbReference>
<accession>A0A165Q9K9</accession>
<dbReference type="InterPro" id="IPR008928">
    <property type="entry name" value="6-hairpin_glycosidase_sf"/>
</dbReference>
<evidence type="ECO:0000313" key="2">
    <source>
        <dbReference type="EMBL" id="KZT69181.1"/>
    </source>
</evidence>
<feature type="region of interest" description="Disordered" evidence="1">
    <location>
        <begin position="92"/>
        <end position="126"/>
    </location>
</feature>
<dbReference type="OrthoDB" id="302966at2759"/>
<organism evidence="2 3">
    <name type="scientific">Daedalea quercina L-15889</name>
    <dbReference type="NCBI Taxonomy" id="1314783"/>
    <lineage>
        <taxon>Eukaryota</taxon>
        <taxon>Fungi</taxon>
        <taxon>Dikarya</taxon>
        <taxon>Basidiomycota</taxon>
        <taxon>Agaricomycotina</taxon>
        <taxon>Agaricomycetes</taxon>
        <taxon>Polyporales</taxon>
        <taxon>Fomitopsis</taxon>
    </lineage>
</organism>